<protein>
    <submittedName>
        <fullName evidence="2">Uncharacterized protein</fullName>
    </submittedName>
</protein>
<keyword evidence="3" id="KW-1185">Reference proteome</keyword>
<evidence type="ECO:0000313" key="3">
    <source>
        <dbReference type="Proteomes" id="UP000222824"/>
    </source>
</evidence>
<dbReference type="Gene3D" id="3.40.30.10">
    <property type="entry name" value="Glutaredoxin"/>
    <property type="match status" value="1"/>
</dbReference>
<accession>A0A2G1WI74</accession>
<name>A0A2G1WI74_9EURY</name>
<organism evidence="2 3">
    <name type="scientific">Halorubrum persicum</name>
    <dbReference type="NCBI Taxonomy" id="1383844"/>
    <lineage>
        <taxon>Archaea</taxon>
        <taxon>Methanobacteriati</taxon>
        <taxon>Methanobacteriota</taxon>
        <taxon>Stenosarchaea group</taxon>
        <taxon>Halobacteria</taxon>
        <taxon>Halobacteriales</taxon>
        <taxon>Haloferacaceae</taxon>
        <taxon>Halorubrum</taxon>
    </lineage>
</organism>
<gene>
    <name evidence="2" type="ORF">DJ69_10060</name>
</gene>
<dbReference type="EMBL" id="NHOA01000084">
    <property type="protein sequence ID" value="PHQ38655.1"/>
    <property type="molecule type" value="Genomic_DNA"/>
</dbReference>
<dbReference type="AlphaFoldDB" id="A0A2G1WI74"/>
<evidence type="ECO:0000313" key="2">
    <source>
        <dbReference type="EMBL" id="PHQ38655.1"/>
    </source>
</evidence>
<feature type="region of interest" description="Disordered" evidence="1">
    <location>
        <begin position="35"/>
        <end position="65"/>
    </location>
</feature>
<reference evidence="2 3" key="1">
    <citation type="journal article" date="2014" name="Front. Microbiol.">
        <title>Population and genomic analysis of the genus Halorubrum.</title>
        <authorList>
            <person name="Fullmer M.S."/>
            <person name="Soucy S.M."/>
            <person name="Swithers K.S."/>
            <person name="Makkay A.M."/>
            <person name="Wheeler R."/>
            <person name="Ventosa A."/>
            <person name="Gogarten J.P."/>
            <person name="Papke R.T."/>
        </authorList>
    </citation>
    <scope>NUCLEOTIDE SEQUENCE [LARGE SCALE GENOMIC DNA]</scope>
    <source>
        <strain evidence="2 3">C49</strain>
    </source>
</reference>
<feature type="compositionally biased region" description="Polar residues" evidence="1">
    <location>
        <begin position="36"/>
        <end position="50"/>
    </location>
</feature>
<sequence>MDWEKYGLNEVAKRAVFVVDEDGQIAYAWVVDDTETGPTTTALSRPSTPSRPDRGARAKSQPTQF</sequence>
<comment type="caution">
    <text evidence="2">The sequence shown here is derived from an EMBL/GenBank/DDBJ whole genome shotgun (WGS) entry which is preliminary data.</text>
</comment>
<proteinExistence type="predicted"/>
<evidence type="ECO:0000256" key="1">
    <source>
        <dbReference type="SAM" id="MobiDB-lite"/>
    </source>
</evidence>
<dbReference type="Proteomes" id="UP000222824">
    <property type="component" value="Unassembled WGS sequence"/>
</dbReference>